<comment type="similarity">
    <text evidence="1">Belongs to the membrane fusion protein (MFP) (TC 8.A.1) family.</text>
</comment>
<dbReference type="Gene3D" id="1.10.287.470">
    <property type="entry name" value="Helix hairpin bin"/>
    <property type="match status" value="1"/>
</dbReference>
<gene>
    <name evidence="7" type="ORF">PDM28_09395</name>
</gene>
<dbReference type="InterPro" id="IPR051909">
    <property type="entry name" value="MFP_Cation_Efflux"/>
</dbReference>
<dbReference type="Pfam" id="PF25973">
    <property type="entry name" value="BSH_CzcB"/>
    <property type="match status" value="1"/>
</dbReference>
<proteinExistence type="inferred from homology"/>
<evidence type="ECO:0000313" key="8">
    <source>
        <dbReference type="Proteomes" id="UP001305421"/>
    </source>
</evidence>
<dbReference type="PANTHER" id="PTHR30097:SF4">
    <property type="entry name" value="SLR6042 PROTEIN"/>
    <property type="match status" value="1"/>
</dbReference>
<dbReference type="Pfam" id="PF25975">
    <property type="entry name" value="CzcB_C"/>
    <property type="match status" value="1"/>
</dbReference>
<evidence type="ECO:0000259" key="5">
    <source>
        <dbReference type="Pfam" id="PF25973"/>
    </source>
</evidence>
<evidence type="ECO:0000259" key="4">
    <source>
        <dbReference type="Pfam" id="PF25954"/>
    </source>
</evidence>
<feature type="domain" description="CzcB-like C-terminal circularly permuted SH3-like" evidence="6">
    <location>
        <begin position="321"/>
        <end position="381"/>
    </location>
</feature>
<sequence>MRENSMVPFRLMSLLTVSLLLVLTGCSKSPEGKPARAPAAESAETEHADADSAGEAGEEAEVGAPLKMDAAALKAAGIELQAIQTTALSEELRAPGEVVDDAYGTTLITPRIEALVVRRHAKLGDEVRAGAPLVTLASVEVSDAQAELRIAEQEWRRVSALGREAVAGRRISEAKVAVDRARAKAQAYGLPGTASGGVNGQFTLTAPHAGRITEDEFVVGERIEPGKALFRLVDESRVWVDAKLPSGTVSRVVPGSEATIVFAGERLTGTVQRSAHRTSDATRSAVVRIEVSNQGDRLHGGDFVDVFFESISGRASATSLSVPNEALVQFQGDTVVFRRNRESALEPVAVRAGEVIGDRTVIREGLKSGDVVAVKGAFAIKSQMLKSQLGEE</sequence>
<dbReference type="Gene3D" id="2.40.50.100">
    <property type="match status" value="1"/>
</dbReference>
<dbReference type="Pfam" id="PF25954">
    <property type="entry name" value="Beta-barrel_RND_2"/>
    <property type="match status" value="1"/>
</dbReference>
<dbReference type="Gene3D" id="2.40.30.170">
    <property type="match status" value="1"/>
</dbReference>
<name>A0ABY9YJI5_9GAMM</name>
<dbReference type="InterPro" id="IPR058649">
    <property type="entry name" value="CzcB_C"/>
</dbReference>
<organism evidence="7 8">
    <name type="scientific">Stenotrophomonas aracearum</name>
    <dbReference type="NCBI Taxonomy" id="3003272"/>
    <lineage>
        <taxon>Bacteria</taxon>
        <taxon>Pseudomonadati</taxon>
        <taxon>Pseudomonadota</taxon>
        <taxon>Gammaproteobacteria</taxon>
        <taxon>Lysobacterales</taxon>
        <taxon>Lysobacteraceae</taxon>
        <taxon>Stenotrophomonas</taxon>
    </lineage>
</organism>
<feature type="domain" description="CzcB-like barrel-sandwich hybrid" evidence="5">
    <location>
        <begin position="106"/>
        <end position="234"/>
    </location>
</feature>
<reference evidence="7 8" key="1">
    <citation type="submission" date="2022-12" db="EMBL/GenBank/DDBJ databases">
        <title>Two new species, Stenotrophomonas aracearum and Stenotrophomonas oahuensis, isolated from Anthurium (Araceae family) in Hawaii.</title>
        <authorList>
            <person name="Chunag S.C."/>
            <person name="Dobhal S."/>
            <person name="Alvarez A."/>
            <person name="Arif M."/>
        </authorList>
    </citation>
    <scope>NUCLEOTIDE SEQUENCE [LARGE SCALE GENOMIC DNA]</scope>
    <source>
        <strain evidence="7 8">A5588</strain>
    </source>
</reference>
<keyword evidence="2" id="KW-0813">Transport</keyword>
<dbReference type="SUPFAM" id="SSF111369">
    <property type="entry name" value="HlyD-like secretion proteins"/>
    <property type="match status" value="1"/>
</dbReference>
<protein>
    <submittedName>
        <fullName evidence="7">Efflux RND transporter periplasmic adaptor subunit</fullName>
    </submittedName>
</protein>
<dbReference type="Proteomes" id="UP001305421">
    <property type="component" value="Chromosome"/>
</dbReference>
<evidence type="ECO:0000256" key="1">
    <source>
        <dbReference type="ARBA" id="ARBA00009477"/>
    </source>
</evidence>
<dbReference type="RefSeq" id="WP_311184579.1">
    <property type="nucleotide sequence ID" value="NZ_CP115543.1"/>
</dbReference>
<dbReference type="NCBIfam" id="TIGR01730">
    <property type="entry name" value="RND_mfp"/>
    <property type="match status" value="1"/>
</dbReference>
<dbReference type="InterPro" id="IPR006143">
    <property type="entry name" value="RND_pump_MFP"/>
</dbReference>
<dbReference type="Gene3D" id="2.40.420.20">
    <property type="match status" value="1"/>
</dbReference>
<evidence type="ECO:0000259" key="6">
    <source>
        <dbReference type="Pfam" id="PF25975"/>
    </source>
</evidence>
<feature type="region of interest" description="Disordered" evidence="3">
    <location>
        <begin position="28"/>
        <end position="61"/>
    </location>
</feature>
<feature type="domain" description="CusB-like beta-barrel" evidence="4">
    <location>
        <begin position="237"/>
        <end position="308"/>
    </location>
</feature>
<evidence type="ECO:0000256" key="3">
    <source>
        <dbReference type="SAM" id="MobiDB-lite"/>
    </source>
</evidence>
<dbReference type="PANTHER" id="PTHR30097">
    <property type="entry name" value="CATION EFFLUX SYSTEM PROTEIN CUSB"/>
    <property type="match status" value="1"/>
</dbReference>
<dbReference type="InterPro" id="IPR058647">
    <property type="entry name" value="BSH_CzcB-like"/>
</dbReference>
<dbReference type="InterPro" id="IPR058792">
    <property type="entry name" value="Beta-barrel_RND_2"/>
</dbReference>
<evidence type="ECO:0000256" key="2">
    <source>
        <dbReference type="ARBA" id="ARBA00022448"/>
    </source>
</evidence>
<accession>A0ABY9YJI5</accession>
<dbReference type="PROSITE" id="PS51257">
    <property type="entry name" value="PROKAR_LIPOPROTEIN"/>
    <property type="match status" value="1"/>
</dbReference>
<evidence type="ECO:0000313" key="7">
    <source>
        <dbReference type="EMBL" id="WNH50483.1"/>
    </source>
</evidence>
<dbReference type="EMBL" id="CP115543">
    <property type="protein sequence ID" value="WNH50483.1"/>
    <property type="molecule type" value="Genomic_DNA"/>
</dbReference>
<keyword evidence="8" id="KW-1185">Reference proteome</keyword>